<reference evidence="1" key="1">
    <citation type="submission" date="2019-11" db="EMBL/GenBank/DDBJ databases">
        <title>Nori genome reveals adaptations in red seaweeds to the harsh intertidal environment.</title>
        <authorList>
            <person name="Wang D."/>
            <person name="Mao Y."/>
        </authorList>
    </citation>
    <scope>NUCLEOTIDE SEQUENCE</scope>
    <source>
        <tissue evidence="1">Gametophyte</tissue>
    </source>
</reference>
<name>A0ACC3C7X1_PYRYE</name>
<dbReference type="Proteomes" id="UP000798662">
    <property type="component" value="Chromosome 2"/>
</dbReference>
<sequence>MRARIVKRLLPTDATLVGDVDEYGAVAIAARVRVGPIGSRSSKVGSDMHTHNAGCAFTVTRQATAAEADAADVEAVTRRPSGYRVRARVSVSPAAQLEKQGFPKQSVRTMNPVPLDPGDKEILVSTSTGHHPDDWVDQPRWTLPFGASTGPPGATCVCHAM</sequence>
<comment type="caution">
    <text evidence="1">The sequence shown here is derived from an EMBL/GenBank/DDBJ whole genome shotgun (WGS) entry which is preliminary data.</text>
</comment>
<protein>
    <submittedName>
        <fullName evidence="1">Uncharacterized protein</fullName>
    </submittedName>
</protein>
<accession>A0ACC3C7X1</accession>
<dbReference type="EMBL" id="CM020619">
    <property type="protein sequence ID" value="KAK1866168.1"/>
    <property type="molecule type" value="Genomic_DNA"/>
</dbReference>
<organism evidence="1 2">
    <name type="scientific">Pyropia yezoensis</name>
    <name type="common">Susabi-nori</name>
    <name type="synonym">Porphyra yezoensis</name>
    <dbReference type="NCBI Taxonomy" id="2788"/>
    <lineage>
        <taxon>Eukaryota</taxon>
        <taxon>Rhodophyta</taxon>
        <taxon>Bangiophyceae</taxon>
        <taxon>Bangiales</taxon>
        <taxon>Bangiaceae</taxon>
        <taxon>Pyropia</taxon>
    </lineage>
</organism>
<keyword evidence="2" id="KW-1185">Reference proteome</keyword>
<gene>
    <name evidence="1" type="ORF">I4F81_008688</name>
</gene>
<evidence type="ECO:0000313" key="2">
    <source>
        <dbReference type="Proteomes" id="UP000798662"/>
    </source>
</evidence>
<proteinExistence type="predicted"/>
<evidence type="ECO:0000313" key="1">
    <source>
        <dbReference type="EMBL" id="KAK1866168.1"/>
    </source>
</evidence>